<dbReference type="Proteomes" id="UP001642483">
    <property type="component" value="Unassembled WGS sequence"/>
</dbReference>
<feature type="compositionally biased region" description="Basic residues" evidence="1">
    <location>
        <begin position="70"/>
        <end position="79"/>
    </location>
</feature>
<feature type="compositionally biased region" description="Basic and acidic residues" evidence="1">
    <location>
        <begin position="218"/>
        <end position="228"/>
    </location>
</feature>
<comment type="caution">
    <text evidence="2">The sequence shown here is derived from an EMBL/GenBank/DDBJ whole genome shotgun (WGS) entry which is preliminary data.</text>
</comment>
<evidence type="ECO:0000256" key="1">
    <source>
        <dbReference type="SAM" id="MobiDB-lite"/>
    </source>
</evidence>
<keyword evidence="3" id="KW-1185">Reference proteome</keyword>
<feature type="region of interest" description="Disordered" evidence="1">
    <location>
        <begin position="283"/>
        <end position="305"/>
    </location>
</feature>
<feature type="compositionally biased region" description="Polar residues" evidence="1">
    <location>
        <begin position="294"/>
        <end position="305"/>
    </location>
</feature>
<evidence type="ECO:0000313" key="2">
    <source>
        <dbReference type="EMBL" id="CAK8694765.1"/>
    </source>
</evidence>
<feature type="compositionally biased region" description="Polar residues" evidence="1">
    <location>
        <begin position="1"/>
        <end position="10"/>
    </location>
</feature>
<protein>
    <submittedName>
        <fullName evidence="2">Uncharacterized protein</fullName>
    </submittedName>
</protein>
<accession>A0ABP0GT97</accession>
<organism evidence="2 3">
    <name type="scientific">Clavelina lepadiformis</name>
    <name type="common">Light-bulb sea squirt</name>
    <name type="synonym">Ascidia lepadiformis</name>
    <dbReference type="NCBI Taxonomy" id="159417"/>
    <lineage>
        <taxon>Eukaryota</taxon>
        <taxon>Metazoa</taxon>
        <taxon>Chordata</taxon>
        <taxon>Tunicata</taxon>
        <taxon>Ascidiacea</taxon>
        <taxon>Aplousobranchia</taxon>
        <taxon>Clavelinidae</taxon>
        <taxon>Clavelina</taxon>
    </lineage>
</organism>
<feature type="compositionally biased region" description="Basic residues" evidence="1">
    <location>
        <begin position="11"/>
        <end position="36"/>
    </location>
</feature>
<proteinExistence type="predicted"/>
<reference evidence="2 3" key="1">
    <citation type="submission" date="2024-02" db="EMBL/GenBank/DDBJ databases">
        <authorList>
            <person name="Daric V."/>
            <person name="Darras S."/>
        </authorList>
    </citation>
    <scope>NUCLEOTIDE SEQUENCE [LARGE SCALE GENOMIC DNA]</scope>
</reference>
<name>A0ABP0GT97_CLALP</name>
<evidence type="ECO:0000313" key="3">
    <source>
        <dbReference type="Proteomes" id="UP001642483"/>
    </source>
</evidence>
<dbReference type="EMBL" id="CAWYQH010000141">
    <property type="protein sequence ID" value="CAK8694765.1"/>
    <property type="molecule type" value="Genomic_DNA"/>
</dbReference>
<feature type="compositionally biased region" description="Polar residues" evidence="1">
    <location>
        <begin position="39"/>
        <end position="52"/>
    </location>
</feature>
<feature type="compositionally biased region" description="Basic and acidic residues" evidence="1">
    <location>
        <begin position="87"/>
        <end position="100"/>
    </location>
</feature>
<gene>
    <name evidence="2" type="ORF">CVLEPA_LOCUS28106</name>
</gene>
<feature type="region of interest" description="Disordered" evidence="1">
    <location>
        <begin position="214"/>
        <end position="238"/>
    </location>
</feature>
<feature type="region of interest" description="Disordered" evidence="1">
    <location>
        <begin position="1"/>
        <end position="148"/>
    </location>
</feature>
<sequence>MDSMDQNQNKPCKKSTSRSSTGRKKLTNLRKDKRRRSESTPSFSSQAISTKPASYKKKHAKASGCNPFMRRSKKARKQKMSTNSDSELVRVDDKLEDQEKASLIQAKSRLESDAVPDNSNNTSSGPIEETSDEESEAPGNDNAEFENENGNFEQRPEIDQHNAERPEAQMPTASNSNESNANVYEIQNSSIGHVGNNNSTYYITNNVCMTPNTAFGDHPNRNQGERHNTTANDSFEEDNMSNNLADPEHMADMNTFSDGHAEAESLVLQSCISDVKNDIEEEQRYRNRDVPYNNPANDLPQENNGNDCHQDAAKMERKESLSGSLQFNDNHFESKEDLRPIANKTKSCTINGLPYSHKKKIECHPHSQTLPSYRPNVGNWKKLKGRILSWPILTRSSYTGQTNGTSYKEEVMEMQSLHQQENTV</sequence>